<feature type="domain" description="TFIIS central" evidence="20">
    <location>
        <begin position="666"/>
        <end position="786"/>
    </location>
</feature>
<dbReference type="PANTHER" id="PTHR11477">
    <property type="entry name" value="TRANSCRIPTION FACTOR S-II ZINC FINGER DOMAIN-CONTAINING PROTEIN"/>
    <property type="match status" value="1"/>
</dbReference>
<dbReference type="Pfam" id="PF00628">
    <property type="entry name" value="PHD"/>
    <property type="match status" value="1"/>
</dbReference>
<dbReference type="GO" id="GO:0008270">
    <property type="term" value="F:zinc ion binding"/>
    <property type="evidence" value="ECO:0007669"/>
    <property type="project" value="UniProtKB-KW"/>
</dbReference>
<dbReference type="InterPro" id="IPR001965">
    <property type="entry name" value="Znf_PHD"/>
</dbReference>
<evidence type="ECO:0000256" key="11">
    <source>
        <dbReference type="ARBA" id="ARBA00022990"/>
    </source>
</evidence>
<feature type="domain" description="PHD-type" evidence="19">
    <location>
        <begin position="264"/>
        <end position="318"/>
    </location>
</feature>
<feature type="compositionally biased region" description="Basic and acidic residues" evidence="18">
    <location>
        <begin position="975"/>
        <end position="986"/>
    </location>
</feature>
<evidence type="ECO:0000313" key="21">
    <source>
        <dbReference type="Proteomes" id="UP000694906"/>
    </source>
</evidence>
<keyword evidence="13" id="KW-0539">Nucleus</keyword>
<keyword evidence="2" id="KW-0488">Methylation</keyword>
<feature type="compositionally biased region" description="Acidic residues" evidence="18">
    <location>
        <begin position="796"/>
        <end position="811"/>
    </location>
</feature>
<dbReference type="GeneID" id="101708491"/>
<evidence type="ECO:0000256" key="1">
    <source>
        <dbReference type="ARBA" id="ARBA00004186"/>
    </source>
</evidence>
<keyword evidence="10" id="KW-0832">Ubl conjugation</keyword>
<keyword evidence="6" id="KW-0053">Apoptosis</keyword>
<evidence type="ECO:0000256" key="3">
    <source>
        <dbReference type="ARBA" id="ARBA00022490"/>
    </source>
</evidence>
<evidence type="ECO:0000256" key="7">
    <source>
        <dbReference type="ARBA" id="ARBA00022723"/>
    </source>
</evidence>
<dbReference type="InterPro" id="IPR011011">
    <property type="entry name" value="Znf_FYVE_PHD"/>
</dbReference>
<feature type="compositionally biased region" description="Basic and acidic residues" evidence="18">
    <location>
        <begin position="429"/>
        <end position="445"/>
    </location>
</feature>
<name>A0AAX6SQW7_HETGA</name>
<feature type="compositionally biased region" description="Acidic residues" evidence="18">
    <location>
        <begin position="143"/>
        <end position="152"/>
    </location>
</feature>
<evidence type="ECO:0000256" key="10">
    <source>
        <dbReference type="ARBA" id="ARBA00022843"/>
    </source>
</evidence>
<evidence type="ECO:0000256" key="9">
    <source>
        <dbReference type="ARBA" id="ARBA00022833"/>
    </source>
</evidence>
<evidence type="ECO:0000256" key="12">
    <source>
        <dbReference type="ARBA" id="ARBA00023212"/>
    </source>
</evidence>
<keyword evidence="9" id="KW-0862">Zinc</keyword>
<keyword evidence="4" id="KW-1017">Isopeptide bond</keyword>
<dbReference type="SMART" id="SM00249">
    <property type="entry name" value="PHD"/>
    <property type="match status" value="1"/>
</dbReference>
<dbReference type="PANTHER" id="PTHR11477:SF13">
    <property type="entry name" value="DEATH-INDUCER OBLITERATOR 1"/>
    <property type="match status" value="1"/>
</dbReference>
<feature type="compositionally biased region" description="Polar residues" evidence="18">
    <location>
        <begin position="657"/>
        <end position="667"/>
    </location>
</feature>
<dbReference type="GO" id="GO:0005634">
    <property type="term" value="C:nucleus"/>
    <property type="evidence" value="ECO:0007669"/>
    <property type="project" value="TreeGrafter"/>
</dbReference>
<dbReference type="InterPro" id="IPR019787">
    <property type="entry name" value="Znf_PHD-finger"/>
</dbReference>
<dbReference type="InterPro" id="IPR003618">
    <property type="entry name" value="TFIIS_cen_dom"/>
</dbReference>
<keyword evidence="21" id="KW-1185">Reference proteome</keyword>
<dbReference type="PROSITE" id="PS50016">
    <property type="entry name" value="ZF_PHD_2"/>
    <property type="match status" value="1"/>
</dbReference>
<evidence type="ECO:0000259" key="20">
    <source>
        <dbReference type="PROSITE" id="PS51321"/>
    </source>
</evidence>
<evidence type="ECO:0000256" key="16">
    <source>
        <dbReference type="ARBA" id="ARBA00083537"/>
    </source>
</evidence>
<feature type="region of interest" description="Disordered" evidence="18">
    <location>
        <begin position="1"/>
        <end position="256"/>
    </location>
</feature>
<feature type="region of interest" description="Disordered" evidence="18">
    <location>
        <begin position="535"/>
        <end position="587"/>
    </location>
</feature>
<feature type="compositionally biased region" description="Basic and acidic residues" evidence="18">
    <location>
        <begin position="168"/>
        <end position="177"/>
    </location>
</feature>
<dbReference type="InterPro" id="IPR019786">
    <property type="entry name" value="Zinc_finger_PHD-type_CS"/>
</dbReference>
<keyword evidence="7" id="KW-0479">Metal-binding</keyword>
<proteinExistence type="predicted"/>
<evidence type="ECO:0000256" key="13">
    <source>
        <dbReference type="ARBA" id="ARBA00023242"/>
    </source>
</evidence>
<dbReference type="Pfam" id="PF07744">
    <property type="entry name" value="SPOC"/>
    <property type="match status" value="1"/>
</dbReference>
<dbReference type="InterPro" id="IPR012921">
    <property type="entry name" value="SPOC_C"/>
</dbReference>
<feature type="region of interest" description="Disordered" evidence="18">
    <location>
        <begin position="859"/>
        <end position="946"/>
    </location>
</feature>
<protein>
    <recommendedName>
        <fullName evidence="15">Death-inducer obliterator 1</fullName>
    </recommendedName>
    <alternativeName>
        <fullName evidence="16">Death-associated transcription factor 1</fullName>
    </alternativeName>
</protein>
<evidence type="ECO:0000256" key="18">
    <source>
        <dbReference type="SAM" id="MobiDB-lite"/>
    </source>
</evidence>
<comment type="subunit">
    <text evidence="14">Interacts specifically (via PHD-type zinc finger) with histone H3 that is trimethylated at 'Lys-4' (H3K4me3), histone phosphorylation at 'Thr-3' or 'Thr-6' disrupts this binding and promotes translocation of DIDO1 from chromatin to the mitotic spindle during mitosis.</text>
</comment>
<feature type="compositionally biased region" description="Basic and acidic residues" evidence="18">
    <location>
        <begin position="11"/>
        <end position="25"/>
    </location>
</feature>
<feature type="region of interest" description="Disordered" evidence="18">
    <location>
        <begin position="960"/>
        <end position="1033"/>
    </location>
</feature>
<dbReference type="SUPFAM" id="SSF46942">
    <property type="entry name" value="Elongation factor TFIIS domain 2"/>
    <property type="match status" value="1"/>
</dbReference>
<dbReference type="RefSeq" id="XP_021110886.1">
    <property type="nucleotide sequence ID" value="XM_021255227.1"/>
</dbReference>
<feature type="compositionally biased region" description="Basic and acidic residues" evidence="18">
    <location>
        <begin position="130"/>
        <end position="142"/>
    </location>
</feature>
<feature type="region of interest" description="Disordered" evidence="18">
    <location>
        <begin position="639"/>
        <end position="667"/>
    </location>
</feature>
<dbReference type="SUPFAM" id="SSF57903">
    <property type="entry name" value="FYVE/PHD zinc finger"/>
    <property type="match status" value="1"/>
</dbReference>
<dbReference type="AlphaFoldDB" id="A0AAX6SQW7"/>
<keyword evidence="12" id="KW-0206">Cytoskeleton</keyword>
<gene>
    <name evidence="22" type="primary">Dido1</name>
</gene>
<keyword evidence="3" id="KW-0963">Cytoplasm</keyword>
<feature type="compositionally biased region" description="Low complexity" evidence="18">
    <location>
        <begin position="639"/>
        <end position="649"/>
    </location>
</feature>
<dbReference type="FunFam" id="1.10.472.30:FF:000002">
    <property type="entry name" value="Death-inducer obliterator 1"/>
    <property type="match status" value="1"/>
</dbReference>
<dbReference type="GO" id="GO:0006351">
    <property type="term" value="P:DNA-templated transcription"/>
    <property type="evidence" value="ECO:0007669"/>
    <property type="project" value="InterPro"/>
</dbReference>
<dbReference type="CDD" id="cd15639">
    <property type="entry name" value="PHD_DIDO1_like"/>
    <property type="match status" value="1"/>
</dbReference>
<organism evidence="21 22">
    <name type="scientific">Heterocephalus glaber</name>
    <name type="common">Naked mole rat</name>
    <dbReference type="NCBI Taxonomy" id="10181"/>
    <lineage>
        <taxon>Eukaryota</taxon>
        <taxon>Metazoa</taxon>
        <taxon>Chordata</taxon>
        <taxon>Craniata</taxon>
        <taxon>Vertebrata</taxon>
        <taxon>Euteleostomi</taxon>
        <taxon>Mammalia</taxon>
        <taxon>Eutheria</taxon>
        <taxon>Euarchontoglires</taxon>
        <taxon>Glires</taxon>
        <taxon>Rodentia</taxon>
        <taxon>Hystricomorpha</taxon>
        <taxon>Bathyergidae</taxon>
        <taxon>Heterocephalus</taxon>
    </lineage>
</organism>
<dbReference type="InterPro" id="IPR036575">
    <property type="entry name" value="TFIIS_cen_dom_sf"/>
</dbReference>
<evidence type="ECO:0000256" key="5">
    <source>
        <dbReference type="ARBA" id="ARBA00022553"/>
    </source>
</evidence>
<evidence type="ECO:0000313" key="22">
    <source>
        <dbReference type="RefSeq" id="XP_021110886.1"/>
    </source>
</evidence>
<dbReference type="InterPro" id="IPR033082">
    <property type="entry name" value="DIDO1_PHD"/>
</dbReference>
<keyword evidence="11" id="KW-0007">Acetylation</keyword>
<evidence type="ECO:0000256" key="4">
    <source>
        <dbReference type="ARBA" id="ARBA00022499"/>
    </source>
</evidence>
<dbReference type="Pfam" id="PF07500">
    <property type="entry name" value="TFIIS_M"/>
    <property type="match status" value="1"/>
</dbReference>
<dbReference type="FunFam" id="3.30.40.10:FF:000225">
    <property type="entry name" value="Death-inducer obliterator 1"/>
    <property type="match status" value="1"/>
</dbReference>
<reference evidence="22" key="1">
    <citation type="submission" date="2025-08" db="UniProtKB">
        <authorList>
            <consortium name="RefSeq"/>
        </authorList>
    </citation>
    <scope>IDENTIFICATION</scope>
</reference>
<keyword evidence="5" id="KW-0597">Phosphoprotein</keyword>
<feature type="region of interest" description="Disordered" evidence="18">
    <location>
        <begin position="767"/>
        <end position="822"/>
    </location>
</feature>
<sequence length="1201" mass="130716">MDDPGDQSNEEAPKAIKPTSKEFRKTWGFRRTTIAKREGAGDTEVDPVEQQPHSLSLRRSGRQPKRTERVEEFLTTVRRRGRKNVPVSLEDSGEAASCPVTDVESASEGSVESSSEIKSVPASRSKRGKERPTSSEKAKGGDEQEDTSDSDSDGLTLKELQNRLRRKREQEPAERPLKGILSRLRKKRREEDSSDTVEVEVARAGHDVPPCKQESEAGEGAVNQAAEDDREGESEGTVAQEPKDEDPGDMGKPKPDCEVYDPNALYCICRQPHNNRFMICCDRCEEWFHGDCVGISEARGRLLERNGEDYICPNCTILQVQEDTNAEATDEQETRYRPASVDGTDCTSIGTVEQKSSEDQGIKGRIEKAANPSGKKKLKIFQPVLETPSASRCIGPGCSSVAQPESVYCSNDCILKHAAATMRNLNSGKEQKPKPKEKVKMKPEKLSLPKCSVQAGIKISIHKKPAPERKENAAKKVMVTPPRSDTVGKEAACESSTPSWASDHNYNAVKPENTAALSPPRFCKSVKDDRRVEDRAVGAATGPKKTALPGSSVGRQPSSRTLVPKKLPPFTNMAGAKPAVKKSPSGFRGPIPKRPWLLPAPSGASAARQAGPIPVAMVAASKKALGSAALVGSIRKPAATSAPTTVPATGRLGGTGSAQSQPNSQIRQNIRRSLKEILWKRVNDSDDLIMTENEVGKIALHIEKEMFNLFQVTDNRYKSKYRSIMFNLKDPKNQGLFHRVLREEISLAKLVRMKPEELVSKELSMWKEKPTKPVMESRSKLQNESKKAAMKPETIPDMEDSPPVSDSDEQQESVRAAPEKSTAPLLDVFSSMLEDTTSQHRAHLFDLNCKICTGQVLSEDEPAPKKQKLSTSVKKEDLKPKPDSSLPDPVPHLSEEGSAEILPENASEPDLERASGPTPEGKCVPGPPEDSHPGPSLTESSSPCPASCGAGVVTTVTVSGRDPRTAVGGSCAHPDSTHMPEAKPDLLKPTLPSVTLPKSILAKPSSSSDPRHLSVPPSPSVSASETRSPPEGDTTLFLSRLNTIWKGFINMQSVAKFVTKAYPVSGCFDYLSEDLPDTIHIGGRIAPKTVWDYVGKLKSSVSKELCLIRFHPATEEEEVAYISLYSYFSSRGRFGVVANNNRHVKDLYLIPLSAKDPVPPKLLPFEGPAGEKQPGGEEQAAHLVTGPPCCPGGSWLLPSWE</sequence>
<evidence type="ECO:0000256" key="17">
    <source>
        <dbReference type="PROSITE-ProRule" id="PRU00146"/>
    </source>
</evidence>
<dbReference type="Gene3D" id="1.10.472.30">
    <property type="entry name" value="Transcription elongation factor S-II, central domain"/>
    <property type="match status" value="1"/>
</dbReference>
<evidence type="ECO:0000256" key="14">
    <source>
        <dbReference type="ARBA" id="ARBA00065323"/>
    </source>
</evidence>
<evidence type="ECO:0000256" key="2">
    <source>
        <dbReference type="ARBA" id="ARBA00022481"/>
    </source>
</evidence>
<dbReference type="CTD" id="11083"/>
<dbReference type="SMART" id="SM00510">
    <property type="entry name" value="TFS2M"/>
    <property type="match status" value="1"/>
</dbReference>
<dbReference type="GO" id="GO:0097190">
    <property type="term" value="P:apoptotic signaling pathway"/>
    <property type="evidence" value="ECO:0007669"/>
    <property type="project" value="InterPro"/>
</dbReference>
<accession>A0AAX6SQW7</accession>
<feature type="compositionally biased region" description="Low complexity" evidence="18">
    <location>
        <begin position="103"/>
        <end position="120"/>
    </location>
</feature>
<dbReference type="Proteomes" id="UP000694906">
    <property type="component" value="Unplaced"/>
</dbReference>
<evidence type="ECO:0000259" key="19">
    <source>
        <dbReference type="PROSITE" id="PS50016"/>
    </source>
</evidence>
<evidence type="ECO:0000256" key="8">
    <source>
        <dbReference type="ARBA" id="ARBA00022771"/>
    </source>
</evidence>
<dbReference type="PROSITE" id="PS01359">
    <property type="entry name" value="ZF_PHD_1"/>
    <property type="match status" value="1"/>
</dbReference>
<evidence type="ECO:0000256" key="6">
    <source>
        <dbReference type="ARBA" id="ARBA00022703"/>
    </source>
</evidence>
<evidence type="ECO:0000256" key="15">
    <source>
        <dbReference type="ARBA" id="ARBA00070872"/>
    </source>
</evidence>
<dbReference type="PROSITE" id="PS51321">
    <property type="entry name" value="TFIIS_CENTRAL"/>
    <property type="match status" value="1"/>
</dbReference>
<keyword evidence="8 17" id="KW-0863">Zinc-finger</keyword>
<dbReference type="GO" id="GO:0005819">
    <property type="term" value="C:spindle"/>
    <property type="evidence" value="ECO:0007669"/>
    <property type="project" value="UniProtKB-SubCell"/>
</dbReference>
<dbReference type="Gene3D" id="3.30.40.10">
    <property type="entry name" value="Zinc/RING finger domain, C3HC4 (zinc finger)"/>
    <property type="match status" value="1"/>
</dbReference>
<feature type="region of interest" description="Disordered" evidence="18">
    <location>
        <begin position="426"/>
        <end position="445"/>
    </location>
</feature>
<dbReference type="InterPro" id="IPR013083">
    <property type="entry name" value="Znf_RING/FYVE/PHD"/>
</dbReference>
<comment type="subcellular location">
    <subcellularLocation>
        <location evidence="1">Cytoplasm</location>
        <location evidence="1">Cytoskeleton</location>
        <location evidence="1">Spindle</location>
    </subcellularLocation>
</comment>
<feature type="compositionally biased region" description="Basic and acidic residues" evidence="18">
    <location>
        <begin position="767"/>
        <end position="787"/>
    </location>
</feature>
<feature type="compositionally biased region" description="Basic and acidic residues" evidence="18">
    <location>
        <begin position="873"/>
        <end position="882"/>
    </location>
</feature>